<dbReference type="EMBL" id="JAVDRL010000005">
    <property type="protein sequence ID" value="MDR6531271.1"/>
    <property type="molecule type" value="Genomic_DNA"/>
</dbReference>
<dbReference type="RefSeq" id="WP_156402049.1">
    <property type="nucleotide sequence ID" value="NZ_JAVDRL010000005.1"/>
</dbReference>
<keyword evidence="4" id="KW-1185">Reference proteome</keyword>
<name>A0ABU1MZZ7_9CAUL</name>
<dbReference type="Gene3D" id="3.40.50.2000">
    <property type="entry name" value="Glycogen Phosphorylase B"/>
    <property type="match status" value="2"/>
</dbReference>
<evidence type="ECO:0000313" key="3">
    <source>
        <dbReference type="EMBL" id="MDR6531271.1"/>
    </source>
</evidence>
<comment type="caution">
    <text evidence="3">The sequence shown here is derived from an EMBL/GenBank/DDBJ whole genome shotgun (WGS) entry which is preliminary data.</text>
</comment>
<dbReference type="EC" id="2.4.1.-" evidence="3"/>
<dbReference type="PANTHER" id="PTHR45947">
    <property type="entry name" value="SULFOQUINOVOSYL TRANSFERASE SQD2"/>
    <property type="match status" value="1"/>
</dbReference>
<organism evidence="3 4">
    <name type="scientific">Caulobacter rhizosphaerae</name>
    <dbReference type="NCBI Taxonomy" id="2010972"/>
    <lineage>
        <taxon>Bacteria</taxon>
        <taxon>Pseudomonadati</taxon>
        <taxon>Pseudomonadota</taxon>
        <taxon>Alphaproteobacteria</taxon>
        <taxon>Caulobacterales</taxon>
        <taxon>Caulobacteraceae</taxon>
        <taxon>Caulobacter</taxon>
    </lineage>
</organism>
<evidence type="ECO:0000313" key="4">
    <source>
        <dbReference type="Proteomes" id="UP001262754"/>
    </source>
</evidence>
<dbReference type="InterPro" id="IPR001296">
    <property type="entry name" value="Glyco_trans_1"/>
</dbReference>
<dbReference type="Proteomes" id="UP001262754">
    <property type="component" value="Unassembled WGS sequence"/>
</dbReference>
<evidence type="ECO:0000259" key="2">
    <source>
        <dbReference type="Pfam" id="PF13439"/>
    </source>
</evidence>
<protein>
    <submittedName>
        <fullName evidence="3">Alpha-1,6-mannosyltransferase</fullName>
        <ecNumber evidence="3">2.4.1.-</ecNumber>
    </submittedName>
</protein>
<dbReference type="InterPro" id="IPR028098">
    <property type="entry name" value="Glyco_trans_4-like_N"/>
</dbReference>
<dbReference type="InterPro" id="IPR050194">
    <property type="entry name" value="Glycosyltransferase_grp1"/>
</dbReference>
<proteinExistence type="predicted"/>
<accession>A0ABU1MZZ7</accession>
<dbReference type="SUPFAM" id="SSF53756">
    <property type="entry name" value="UDP-Glycosyltransferase/glycogen phosphorylase"/>
    <property type="match status" value="1"/>
</dbReference>
<reference evidence="3 4" key="1">
    <citation type="submission" date="2023-07" db="EMBL/GenBank/DDBJ databases">
        <title>Sorghum-associated microbial communities from plants grown in Nebraska, USA.</title>
        <authorList>
            <person name="Schachtman D."/>
        </authorList>
    </citation>
    <scope>NUCLEOTIDE SEQUENCE [LARGE SCALE GENOMIC DNA]</scope>
    <source>
        <strain evidence="3 4">DS2154</strain>
    </source>
</reference>
<dbReference type="Pfam" id="PF13439">
    <property type="entry name" value="Glyco_transf_4"/>
    <property type="match status" value="1"/>
</dbReference>
<evidence type="ECO:0000259" key="1">
    <source>
        <dbReference type="Pfam" id="PF00534"/>
    </source>
</evidence>
<feature type="domain" description="Glycosyltransferase subfamily 4-like N-terminal" evidence="2">
    <location>
        <begin position="44"/>
        <end position="206"/>
    </location>
</feature>
<dbReference type="GO" id="GO:0016757">
    <property type="term" value="F:glycosyltransferase activity"/>
    <property type="evidence" value="ECO:0007669"/>
    <property type="project" value="UniProtKB-KW"/>
</dbReference>
<dbReference type="CDD" id="cd03814">
    <property type="entry name" value="GT4-like"/>
    <property type="match status" value="1"/>
</dbReference>
<dbReference type="Pfam" id="PF00534">
    <property type="entry name" value="Glycos_transf_1"/>
    <property type="match status" value="1"/>
</dbReference>
<keyword evidence="3" id="KW-0328">Glycosyltransferase</keyword>
<gene>
    <name evidence="3" type="ORF">J2800_002013</name>
</gene>
<sequence>MDLRFDRLSAFNEAEEPLFKAVRPGGKPVRLVDTTMLYAPRSGGVRRYLNSKRAWIAANRPQVRHTLVVPGPRDAHDGHGRVSIYAAPLPFGDGYRWPVVKNAWMERLIRQRPDIIEAGDPYTPGLAALKAGDALGVPVVGFCHTDLGALAALHIGEWAEKPVQKRWAAIYRQFDQAVAPSQFIAGRLIEAGVKNAIGLPLGVDTDIFNPGRGDREALRRRLGLTSRHRILVFAGRPAKEKKLDVLVEAVERLGDPYVLLFVGAGAGAPPSDRVICMDYQRDPQSLAAVLAGCDAFVHANDNEPFGLIVLEAMACGLPVIGVAAGGVAESVDETVGALATASEARAFAEAVESVFARDVPALGRAARQRAEHRHGWDPVFRKLSAIYGRLTGCTAFEDAPEPAAELVGWA</sequence>
<dbReference type="PANTHER" id="PTHR45947:SF3">
    <property type="entry name" value="SULFOQUINOVOSYL TRANSFERASE SQD2"/>
    <property type="match status" value="1"/>
</dbReference>
<keyword evidence="3" id="KW-0808">Transferase</keyword>
<feature type="domain" description="Glycosyl transferase family 1" evidence="1">
    <location>
        <begin position="214"/>
        <end position="358"/>
    </location>
</feature>